<dbReference type="GO" id="GO:0005615">
    <property type="term" value="C:extracellular space"/>
    <property type="evidence" value="ECO:0007669"/>
    <property type="project" value="TreeGrafter"/>
</dbReference>
<gene>
    <name evidence="5" type="primary">LOC111157591</name>
</gene>
<evidence type="ECO:0000256" key="1">
    <source>
        <dbReference type="ARBA" id="ARBA00023157"/>
    </source>
</evidence>
<dbReference type="GO" id="GO:0050776">
    <property type="term" value="P:regulation of immune response"/>
    <property type="evidence" value="ECO:0007669"/>
    <property type="project" value="TreeGrafter"/>
</dbReference>
<dbReference type="RefSeq" id="XP_022374843.1">
    <property type="nucleotide sequence ID" value="XM_022519135.1"/>
</dbReference>
<dbReference type="CDD" id="cd00087">
    <property type="entry name" value="FReD"/>
    <property type="match status" value="1"/>
</dbReference>
<evidence type="ECO:0000256" key="2">
    <source>
        <dbReference type="SAM" id="MobiDB-lite"/>
    </source>
</evidence>
<proteinExistence type="predicted"/>
<dbReference type="KEGG" id="elk:111157591"/>
<dbReference type="STRING" id="391180.A0A2Y9KNY9"/>
<feature type="domain" description="Fibrinogen C-terminal" evidence="3">
    <location>
        <begin position="159"/>
        <end position="395"/>
    </location>
</feature>
<dbReference type="Pfam" id="PF00147">
    <property type="entry name" value="Fibrinogen_C"/>
    <property type="match status" value="1"/>
</dbReference>
<evidence type="ECO:0000313" key="5">
    <source>
        <dbReference type="RefSeq" id="XP_022374843.1"/>
    </source>
</evidence>
<name>A0A2Y9KNY9_ENHLU</name>
<dbReference type="InterPro" id="IPR050373">
    <property type="entry name" value="Fibrinogen_C-term_domain"/>
</dbReference>
<dbReference type="SMART" id="SM00186">
    <property type="entry name" value="FBG"/>
    <property type="match status" value="1"/>
</dbReference>
<dbReference type="Proteomes" id="UP000248482">
    <property type="component" value="Unplaced"/>
</dbReference>
<dbReference type="PANTHER" id="PTHR19143">
    <property type="entry name" value="FIBRINOGEN/TENASCIN/ANGIOPOEITIN"/>
    <property type="match status" value="1"/>
</dbReference>
<dbReference type="PANTHER" id="PTHR19143:SF263">
    <property type="entry name" value="FIBRINOGEN-LIKE PROTEIN 1"/>
    <property type="match status" value="1"/>
</dbReference>
<protein>
    <submittedName>
        <fullName evidence="5">Angiopoietin-related protein 5-like</fullName>
    </submittedName>
</protein>
<dbReference type="OrthoDB" id="7940501at2759"/>
<dbReference type="Gene3D" id="3.90.215.10">
    <property type="entry name" value="Gamma Fibrinogen, chain A, domain 1"/>
    <property type="match status" value="1"/>
</dbReference>
<dbReference type="InterPro" id="IPR014716">
    <property type="entry name" value="Fibrinogen_a/b/g_C_1"/>
</dbReference>
<feature type="region of interest" description="Disordered" evidence="2">
    <location>
        <begin position="27"/>
        <end position="90"/>
    </location>
</feature>
<evidence type="ECO:0000313" key="4">
    <source>
        <dbReference type="Proteomes" id="UP000248482"/>
    </source>
</evidence>
<keyword evidence="1" id="KW-1015">Disulfide bond</keyword>
<dbReference type="InterPro" id="IPR020837">
    <property type="entry name" value="Fibrinogen_CS"/>
</dbReference>
<keyword evidence="4" id="KW-1185">Reference proteome</keyword>
<dbReference type="InterPro" id="IPR002181">
    <property type="entry name" value="Fibrinogen_a/b/g_C_dom"/>
</dbReference>
<evidence type="ECO:0000259" key="3">
    <source>
        <dbReference type="PROSITE" id="PS51406"/>
    </source>
</evidence>
<accession>A0A2Y9KNY9</accession>
<dbReference type="GO" id="GO:0050868">
    <property type="term" value="P:negative regulation of T cell activation"/>
    <property type="evidence" value="ECO:0007669"/>
    <property type="project" value="TreeGrafter"/>
</dbReference>
<dbReference type="PROSITE" id="PS00514">
    <property type="entry name" value="FIBRINOGEN_C_1"/>
    <property type="match status" value="1"/>
</dbReference>
<dbReference type="AlphaFoldDB" id="A0A2Y9KNY9"/>
<dbReference type="PROSITE" id="PS51406">
    <property type="entry name" value="FIBRINOGEN_C_2"/>
    <property type="match status" value="1"/>
</dbReference>
<feature type="compositionally biased region" description="Basic and acidic residues" evidence="2">
    <location>
        <begin position="37"/>
        <end position="47"/>
    </location>
</feature>
<dbReference type="InterPro" id="IPR036056">
    <property type="entry name" value="Fibrinogen-like_C"/>
</dbReference>
<sequence>MCGNGTQGAGEEVARAAGTALGPGGLPATACLSAEDPAPRPSEDTRQGEVCSEGQPSPRLPVHTLGLPTPGRRGGGAAPRPHKRCWGPGAQICPERTVSTTGRAGRGGWLGRGLGSPPTMSAPPGSMAACPVLGLAALLCLSAPQANSVVQYRQPVHMVLLEPQGRDCSHIWAERPRAPSGVYTVQPEGASAPFKVLCDMRPDGGWTVIQRRDQGRGTPLDFERCWQEYKQGFGDLRGDHWLGLEHISSLTSQPGLRSELSVDLLDADNHTLQAHYDDFRVGREERFYPLTLGQYSGNAGDAFRGLGHTDNQEGCGFSTLDRDHDRCSPCVDGAQTFTSCSHDRSGAGWWYSDCGRADLNGLWPEQAGAASGMRWAAGDHQPALRASVLRVHTTASGKV</sequence>
<organism evidence="4 5">
    <name type="scientific">Enhydra lutris kenyoni</name>
    <name type="common">northern sea otter</name>
    <dbReference type="NCBI Taxonomy" id="391180"/>
    <lineage>
        <taxon>Eukaryota</taxon>
        <taxon>Metazoa</taxon>
        <taxon>Chordata</taxon>
        <taxon>Craniata</taxon>
        <taxon>Vertebrata</taxon>
        <taxon>Euteleostomi</taxon>
        <taxon>Mammalia</taxon>
        <taxon>Eutheria</taxon>
        <taxon>Laurasiatheria</taxon>
        <taxon>Carnivora</taxon>
        <taxon>Caniformia</taxon>
        <taxon>Musteloidea</taxon>
        <taxon>Mustelidae</taxon>
        <taxon>Lutrinae</taxon>
        <taxon>Enhydra</taxon>
    </lineage>
</organism>
<dbReference type="GeneID" id="111157591"/>
<reference evidence="5" key="1">
    <citation type="submission" date="2025-08" db="UniProtKB">
        <authorList>
            <consortium name="RefSeq"/>
        </authorList>
    </citation>
    <scope>IDENTIFICATION</scope>
    <source>
        <tissue evidence="5">Blood</tissue>
    </source>
</reference>
<dbReference type="NCBIfam" id="NF040941">
    <property type="entry name" value="GGGWT_bact"/>
    <property type="match status" value="1"/>
</dbReference>
<dbReference type="SUPFAM" id="SSF56496">
    <property type="entry name" value="Fibrinogen C-terminal domain-like"/>
    <property type="match status" value="1"/>
</dbReference>